<accession>A0A4Q7NIU1</accession>
<dbReference type="SUPFAM" id="SSF53474">
    <property type="entry name" value="alpha/beta-Hydrolases"/>
    <property type="match status" value="1"/>
</dbReference>
<proteinExistence type="predicted"/>
<keyword evidence="3" id="KW-1185">Reference proteome</keyword>
<dbReference type="InterPro" id="IPR050228">
    <property type="entry name" value="Carboxylesterase_BioH"/>
</dbReference>
<dbReference type="RefSeq" id="WP_130356261.1">
    <property type="nucleotide sequence ID" value="NZ_SGXC01000001.1"/>
</dbReference>
<comment type="caution">
    <text evidence="2">The sequence shown here is derived from an EMBL/GenBank/DDBJ whole genome shotgun (WGS) entry which is preliminary data.</text>
</comment>
<gene>
    <name evidence="2" type="ORF">EV675_0973</name>
</gene>
<dbReference type="Proteomes" id="UP000292445">
    <property type="component" value="Unassembled WGS sequence"/>
</dbReference>
<evidence type="ECO:0000313" key="2">
    <source>
        <dbReference type="EMBL" id="RZS84951.1"/>
    </source>
</evidence>
<dbReference type="PANTHER" id="PTHR43194">
    <property type="entry name" value="HYDROLASE ALPHA/BETA FOLD FAMILY"/>
    <property type="match status" value="1"/>
</dbReference>
<dbReference type="Pfam" id="PF12697">
    <property type="entry name" value="Abhydrolase_6"/>
    <property type="match status" value="1"/>
</dbReference>
<sequence>MTPADLVLLPGLNNTAAVFDDVKAALPDAVRAHCPDLPALETVEELADHVLREAPPHFWLGGFSFGGYVAMAVLDRAPERIQGIALICSGPAADTPAQAAKRQEAIAGARQGGYLETATASTAPFHPGSLARPELISRRRAIVQAYGVQRYIAHCLACIARPDRTGLLDGRHPTLLVTTTHDRVVAPENLKRLAADVPGSRLETVAAAGHLLPLEQPAALAAVLAAWIADGAAP</sequence>
<dbReference type="InterPro" id="IPR000073">
    <property type="entry name" value="AB_hydrolase_1"/>
</dbReference>
<name>A0A4Q7NIU1_9BURK</name>
<dbReference type="PANTHER" id="PTHR43194:SF2">
    <property type="entry name" value="PEROXISOMAL MEMBRANE PROTEIN LPX1"/>
    <property type="match status" value="1"/>
</dbReference>
<feature type="domain" description="AB hydrolase-1" evidence="1">
    <location>
        <begin position="6"/>
        <end position="222"/>
    </location>
</feature>
<evidence type="ECO:0000313" key="3">
    <source>
        <dbReference type="Proteomes" id="UP000292445"/>
    </source>
</evidence>
<organism evidence="2 3">
    <name type="scientific">Pigmentiphaga kullae</name>
    <dbReference type="NCBI Taxonomy" id="151784"/>
    <lineage>
        <taxon>Bacteria</taxon>
        <taxon>Pseudomonadati</taxon>
        <taxon>Pseudomonadota</taxon>
        <taxon>Betaproteobacteria</taxon>
        <taxon>Burkholderiales</taxon>
        <taxon>Alcaligenaceae</taxon>
        <taxon>Pigmentiphaga</taxon>
    </lineage>
</organism>
<evidence type="ECO:0000259" key="1">
    <source>
        <dbReference type="Pfam" id="PF12697"/>
    </source>
</evidence>
<dbReference type="AlphaFoldDB" id="A0A4Q7NIU1"/>
<protein>
    <submittedName>
        <fullName evidence="2">Pimeloyl-ACP methyl ester carboxylesterase</fullName>
    </submittedName>
</protein>
<reference evidence="2 3" key="1">
    <citation type="submission" date="2019-02" db="EMBL/GenBank/DDBJ databases">
        <title>Genomic Encyclopedia of Type Strains, Phase IV (KMG-IV): sequencing the most valuable type-strain genomes for metagenomic binning, comparative biology and taxonomic classification.</title>
        <authorList>
            <person name="Goeker M."/>
        </authorList>
    </citation>
    <scope>NUCLEOTIDE SEQUENCE [LARGE SCALE GENOMIC DNA]</scope>
    <source>
        <strain evidence="2 3">K24</strain>
    </source>
</reference>
<dbReference type="InterPro" id="IPR029058">
    <property type="entry name" value="AB_hydrolase_fold"/>
</dbReference>
<dbReference type="EMBL" id="SGXC01000001">
    <property type="protein sequence ID" value="RZS84951.1"/>
    <property type="molecule type" value="Genomic_DNA"/>
</dbReference>
<dbReference type="Gene3D" id="3.40.50.1820">
    <property type="entry name" value="alpha/beta hydrolase"/>
    <property type="match status" value="1"/>
</dbReference>
<dbReference type="OrthoDB" id="2086224at2"/>